<reference evidence="1 2" key="1">
    <citation type="submission" date="2021-04" db="EMBL/GenBank/DDBJ databases">
        <title>Paenibacillus sp. DLE-14 whole genome sequence.</title>
        <authorList>
            <person name="Ham Y.J."/>
        </authorList>
    </citation>
    <scope>NUCLEOTIDE SEQUENCE [LARGE SCALE GENOMIC DNA]</scope>
    <source>
        <strain evidence="1 2">DLE-14</strain>
    </source>
</reference>
<keyword evidence="2" id="KW-1185">Reference proteome</keyword>
<sequence>MGIHKTRCSVVLLLRDAYTGLKPAPSSVSLQVEGAHSAKPIVKMAEGLWVFADLVQDQAIITINSPIYSKQVLTIRLAELDPLDPLVTVALLPGRSYPLPSDAVVLSGYLNSAAGKPLDCVSVQAALCDERGWKARLTADALPGSAEIETAPILGIVAEGDRYEIRSRDGQLIEECKIVGFGTDRRKLKLSNPLQSAVPRGSVLLPVITAISDAAGEFHIVFRPPLPSSAFKVEVRAGSQQLHHESVHILQARRNRVQDPFILT</sequence>
<accession>A0ABS5C5S7</accession>
<dbReference type="EMBL" id="JAGKSP010000001">
    <property type="protein sequence ID" value="MBP3961294.1"/>
    <property type="molecule type" value="Genomic_DNA"/>
</dbReference>
<organism evidence="1 2">
    <name type="scientific">Paenibacillus lignilyticus</name>
    <dbReference type="NCBI Taxonomy" id="1172615"/>
    <lineage>
        <taxon>Bacteria</taxon>
        <taxon>Bacillati</taxon>
        <taxon>Bacillota</taxon>
        <taxon>Bacilli</taxon>
        <taxon>Bacillales</taxon>
        <taxon>Paenibacillaceae</taxon>
        <taxon>Paenibacillus</taxon>
    </lineage>
</organism>
<dbReference type="Proteomes" id="UP000673394">
    <property type="component" value="Unassembled WGS sequence"/>
</dbReference>
<dbReference type="RefSeq" id="WP_210654660.1">
    <property type="nucleotide sequence ID" value="NZ_JAGKSP010000001.1"/>
</dbReference>
<proteinExistence type="predicted"/>
<gene>
    <name evidence="1" type="ORF">I8J30_01115</name>
</gene>
<evidence type="ECO:0000313" key="2">
    <source>
        <dbReference type="Proteomes" id="UP000673394"/>
    </source>
</evidence>
<comment type="caution">
    <text evidence="1">The sequence shown here is derived from an EMBL/GenBank/DDBJ whole genome shotgun (WGS) entry which is preliminary data.</text>
</comment>
<name>A0ABS5C5S7_9BACL</name>
<protein>
    <recommendedName>
        <fullName evidence="3">Carboxypeptidase regulatory-like domain-containing protein</fullName>
    </recommendedName>
</protein>
<evidence type="ECO:0008006" key="3">
    <source>
        <dbReference type="Google" id="ProtNLM"/>
    </source>
</evidence>
<evidence type="ECO:0000313" key="1">
    <source>
        <dbReference type="EMBL" id="MBP3961294.1"/>
    </source>
</evidence>